<comment type="caution">
    <text evidence="3">The sequence shown here is derived from an EMBL/GenBank/DDBJ whole genome shotgun (WGS) entry which is preliminary data.</text>
</comment>
<feature type="transmembrane region" description="Helical" evidence="1">
    <location>
        <begin position="53"/>
        <end position="73"/>
    </location>
</feature>
<dbReference type="OrthoDB" id="9792534at2"/>
<keyword evidence="4" id="KW-1185">Reference proteome</keyword>
<gene>
    <name evidence="3" type="ORF">FKG95_04440</name>
</gene>
<dbReference type="PANTHER" id="PTHR12879:SF8">
    <property type="entry name" value="SPHINGOLIPID DELTA(4)-DESATURASE DES1"/>
    <property type="match status" value="1"/>
</dbReference>
<name>A0A545U3H5_9PROT</name>
<dbReference type="InterPro" id="IPR005804">
    <property type="entry name" value="FA_desaturase_dom"/>
</dbReference>
<protein>
    <submittedName>
        <fullName evidence="3">Fatty acid desaturase</fullName>
    </submittedName>
</protein>
<feature type="domain" description="Fatty acid desaturase" evidence="2">
    <location>
        <begin position="54"/>
        <end position="279"/>
    </location>
</feature>
<dbReference type="GO" id="GO:0016020">
    <property type="term" value="C:membrane"/>
    <property type="evidence" value="ECO:0007669"/>
    <property type="project" value="GOC"/>
</dbReference>
<accession>A0A545U3H5</accession>
<evidence type="ECO:0000256" key="1">
    <source>
        <dbReference type="SAM" id="Phobius"/>
    </source>
</evidence>
<dbReference type="Proteomes" id="UP000315252">
    <property type="component" value="Unassembled WGS sequence"/>
</dbReference>
<organism evidence="3 4">
    <name type="scientific">Denitrobaculum tricleocarpae</name>
    <dbReference type="NCBI Taxonomy" id="2591009"/>
    <lineage>
        <taxon>Bacteria</taxon>
        <taxon>Pseudomonadati</taxon>
        <taxon>Pseudomonadota</taxon>
        <taxon>Alphaproteobacteria</taxon>
        <taxon>Rhodospirillales</taxon>
        <taxon>Rhodospirillaceae</taxon>
        <taxon>Denitrobaculum</taxon>
    </lineage>
</organism>
<dbReference type="EMBL" id="VHSH01000001">
    <property type="protein sequence ID" value="TQV83974.1"/>
    <property type="molecule type" value="Genomic_DNA"/>
</dbReference>
<dbReference type="AlphaFoldDB" id="A0A545U3H5"/>
<evidence type="ECO:0000259" key="2">
    <source>
        <dbReference type="Pfam" id="PF00487"/>
    </source>
</evidence>
<dbReference type="GO" id="GO:0046513">
    <property type="term" value="P:ceramide biosynthetic process"/>
    <property type="evidence" value="ECO:0007669"/>
    <property type="project" value="TreeGrafter"/>
</dbReference>
<evidence type="ECO:0000313" key="3">
    <source>
        <dbReference type="EMBL" id="TQV83974.1"/>
    </source>
</evidence>
<feature type="transmembrane region" description="Helical" evidence="1">
    <location>
        <begin position="180"/>
        <end position="205"/>
    </location>
</feature>
<keyword evidence="1" id="KW-0812">Transmembrane</keyword>
<feature type="transmembrane region" description="Helical" evidence="1">
    <location>
        <begin position="29"/>
        <end position="47"/>
    </location>
</feature>
<reference evidence="3 4" key="1">
    <citation type="submission" date="2019-06" db="EMBL/GenBank/DDBJ databases">
        <title>Whole genome sequence for Rhodospirillaceae sp. R148.</title>
        <authorList>
            <person name="Wang G."/>
        </authorList>
    </citation>
    <scope>NUCLEOTIDE SEQUENCE [LARGE SCALE GENOMIC DNA]</scope>
    <source>
        <strain evidence="3 4">R148</strain>
    </source>
</reference>
<evidence type="ECO:0000313" key="4">
    <source>
        <dbReference type="Proteomes" id="UP000315252"/>
    </source>
</evidence>
<proteinExistence type="predicted"/>
<sequence>MQQQDHKSLIADLSPAQLKELIARSDLPGLRQLVLHWGAILILGGLILLEVPFWSLLIPLQGILIVFLFTALHETIHKTAFKSPALNKLVATVSGFLLLLPPDWFRSFHFAHHRYTNDPAHDPELAKPKPDSLGAYLQYLSGLPVWASHLRTLVINAAGRNRDAFVPPKGTAKITREARLFLALYAGLAVLSLALQSDVLIWVWLLPALVGQPFLRAYLLAEHTGCPQVTDMLANSRTTFTSALVRFLAWNMPYHAEHHALPAVPFHKLAQFHALTAPHLKVTEQGYGKFHLKLLRSFSGRGDEAAGHR</sequence>
<dbReference type="GO" id="GO:0042284">
    <property type="term" value="F:sphingolipid delta-4 desaturase activity"/>
    <property type="evidence" value="ECO:0007669"/>
    <property type="project" value="TreeGrafter"/>
</dbReference>
<keyword evidence="1" id="KW-1133">Transmembrane helix</keyword>
<keyword evidence="1" id="KW-0472">Membrane</keyword>
<dbReference type="PANTHER" id="PTHR12879">
    <property type="entry name" value="SPHINGOLIPID DELTA 4 DESATURASE/C-4 HYDROXYLASE PROTEIN DES2"/>
    <property type="match status" value="1"/>
</dbReference>
<dbReference type="Pfam" id="PF00487">
    <property type="entry name" value="FA_desaturase"/>
    <property type="match status" value="1"/>
</dbReference>